<evidence type="ECO:0000313" key="2">
    <source>
        <dbReference type="Proteomes" id="UP001321520"/>
    </source>
</evidence>
<protein>
    <submittedName>
        <fullName evidence="1">Uncharacterized protein</fullName>
    </submittedName>
</protein>
<accession>A0ABY9EEX1</accession>
<gene>
    <name evidence="1" type="ORF">M8T91_05035</name>
</gene>
<dbReference type="EMBL" id="CP098023">
    <property type="protein sequence ID" value="WKD50792.1"/>
    <property type="molecule type" value="Genomic_DNA"/>
</dbReference>
<reference evidence="1 2" key="1">
    <citation type="submission" date="2022-05" db="EMBL/GenBank/DDBJ databases">
        <title>Microbulbifer sp. nov., isolated from sponge.</title>
        <authorList>
            <person name="Gao L."/>
        </authorList>
    </citation>
    <scope>NUCLEOTIDE SEQUENCE [LARGE SCALE GENOMIC DNA]</scope>
    <source>
        <strain evidence="1 2">MI-G</strain>
    </source>
</reference>
<dbReference type="Proteomes" id="UP001321520">
    <property type="component" value="Chromosome"/>
</dbReference>
<organism evidence="1 2">
    <name type="scientific">Microbulbifer spongiae</name>
    <dbReference type="NCBI Taxonomy" id="2944933"/>
    <lineage>
        <taxon>Bacteria</taxon>
        <taxon>Pseudomonadati</taxon>
        <taxon>Pseudomonadota</taxon>
        <taxon>Gammaproteobacteria</taxon>
        <taxon>Cellvibrionales</taxon>
        <taxon>Microbulbiferaceae</taxon>
        <taxon>Microbulbifer</taxon>
    </lineage>
</organism>
<name>A0ABY9EEX1_9GAMM</name>
<keyword evidence="2" id="KW-1185">Reference proteome</keyword>
<evidence type="ECO:0000313" key="1">
    <source>
        <dbReference type="EMBL" id="WKD50792.1"/>
    </source>
</evidence>
<sequence length="255" mass="28606">MSTIKTLDTAAPDYIVDVEFDSETLELSMSVQALSILTGSNLLLRFQNLPAGWSPMVEFSNNDGHTIIANGPFEQVVVGRNQVLAVNAQSDTSQFHFRTLIQRGFGEYSDHNAAVIFSHWLPFALKRKSEQERLVEVKVLPDGENLRVEPLQITIEGGMRVIWDFSEVAKEYHQPLVVYGRPLLEQPPIDSQEFFGPHESFVYRGNTQVEGNGNNGTKGIYRYGVYLIDIRTRAISVRSSGDPQTDNEGEIRSSN</sequence>
<proteinExistence type="predicted"/>
<dbReference type="RefSeq" id="WP_301417429.1">
    <property type="nucleotide sequence ID" value="NZ_CP098023.1"/>
</dbReference>